<dbReference type="PANTHER" id="PTHR30615">
    <property type="entry name" value="UNCHARACTERIZED PROTEIN YJBQ-RELATED"/>
    <property type="match status" value="1"/>
</dbReference>
<dbReference type="SUPFAM" id="SSF111038">
    <property type="entry name" value="YjbQ-like"/>
    <property type="match status" value="1"/>
</dbReference>
<protein>
    <recommendedName>
        <fullName evidence="4">Secondary thiamine-phosphate synthase enzyme</fullName>
    </recommendedName>
</protein>
<dbReference type="EMBL" id="MCHX01000033">
    <property type="protein sequence ID" value="OFJ52849.1"/>
    <property type="molecule type" value="Genomic_DNA"/>
</dbReference>
<dbReference type="OrthoDB" id="9801725at2"/>
<dbReference type="InterPro" id="IPR035917">
    <property type="entry name" value="YjbQ-like_sf"/>
</dbReference>
<dbReference type="AlphaFoldDB" id="A0A1E8Q458"/>
<dbReference type="Proteomes" id="UP000178953">
    <property type="component" value="Unassembled WGS sequence"/>
</dbReference>
<dbReference type="PROSITE" id="PS01314">
    <property type="entry name" value="UPF0047"/>
    <property type="match status" value="1"/>
</dbReference>
<proteinExistence type="inferred from homology"/>
<keyword evidence="3" id="KW-1185">Reference proteome</keyword>
<dbReference type="Gene3D" id="2.60.120.460">
    <property type="entry name" value="YjbQ-like"/>
    <property type="match status" value="1"/>
</dbReference>
<evidence type="ECO:0000313" key="3">
    <source>
        <dbReference type="Proteomes" id="UP000178953"/>
    </source>
</evidence>
<comment type="caution">
    <text evidence="2">The sequence shown here is derived from an EMBL/GenBank/DDBJ whole genome shotgun (WGS) entry which is preliminary data.</text>
</comment>
<dbReference type="Pfam" id="PF01894">
    <property type="entry name" value="YjbQ"/>
    <property type="match status" value="1"/>
</dbReference>
<reference evidence="2 3" key="1">
    <citation type="submission" date="2016-09" db="EMBL/GenBank/DDBJ databases">
        <title>genome sequence of Mycobacterium sp. 739 SCH.</title>
        <authorList>
            <person name="Greninger A.L."/>
            <person name="Qin X."/>
            <person name="Jerome K."/>
            <person name="Vora S."/>
            <person name="Quinn K."/>
        </authorList>
    </citation>
    <scope>NUCLEOTIDE SEQUENCE [LARGE SCALE GENOMIC DNA]</scope>
    <source>
        <strain evidence="2 3">SCH</strain>
    </source>
</reference>
<name>A0A1E8Q458_9MYCO</name>
<comment type="similarity">
    <text evidence="1">Belongs to the UPF0047 family.</text>
</comment>
<evidence type="ECO:0000256" key="1">
    <source>
        <dbReference type="ARBA" id="ARBA00005534"/>
    </source>
</evidence>
<gene>
    <name evidence="2" type="ORF">BEL07_15330</name>
</gene>
<dbReference type="NCBIfam" id="TIGR00149">
    <property type="entry name" value="TIGR00149_YjbQ"/>
    <property type="match status" value="1"/>
</dbReference>
<sequence length="133" mass="14158">MHTDVLDVTTADRRTVDLTDEVRAFCSGRGDGLLNVFVPHATAGVAIFETGAGSDADVVDALERLLPRDDRYVHAHGSPGHGADHVLPALVAPSITVPVADGRPLLGTWQSIVLVDLNRDNARREVRLSFVGG</sequence>
<dbReference type="PIRSF" id="PIRSF004681">
    <property type="entry name" value="UCP004681"/>
    <property type="match status" value="1"/>
</dbReference>
<dbReference type="PANTHER" id="PTHR30615:SF8">
    <property type="entry name" value="UPF0047 PROTEIN C4A8.02C"/>
    <property type="match status" value="1"/>
</dbReference>
<organism evidence="2 3">
    <name type="scientific">Mycolicibacterium grossiae</name>
    <dbReference type="NCBI Taxonomy" id="1552759"/>
    <lineage>
        <taxon>Bacteria</taxon>
        <taxon>Bacillati</taxon>
        <taxon>Actinomycetota</taxon>
        <taxon>Actinomycetes</taxon>
        <taxon>Mycobacteriales</taxon>
        <taxon>Mycobacteriaceae</taxon>
        <taxon>Mycolicibacterium</taxon>
    </lineage>
</organism>
<accession>A0A1E8Q458</accession>
<dbReference type="InterPro" id="IPR001602">
    <property type="entry name" value="UPF0047_YjbQ-like"/>
</dbReference>
<dbReference type="RefSeq" id="WP_070353978.1">
    <property type="nucleotide sequence ID" value="NZ_CP043474.1"/>
</dbReference>
<evidence type="ECO:0008006" key="4">
    <source>
        <dbReference type="Google" id="ProtNLM"/>
    </source>
</evidence>
<evidence type="ECO:0000313" key="2">
    <source>
        <dbReference type="EMBL" id="OFJ52849.1"/>
    </source>
</evidence>